<evidence type="ECO:0000256" key="4">
    <source>
        <dbReference type="ARBA" id="ARBA00023136"/>
    </source>
</evidence>
<dbReference type="Proteomes" id="UP001154252">
    <property type="component" value="Unassembled WGS sequence"/>
</dbReference>
<keyword evidence="4 5" id="KW-0472">Membrane</keyword>
<dbReference type="GO" id="GO:0016020">
    <property type="term" value="C:membrane"/>
    <property type="evidence" value="ECO:0007669"/>
    <property type="project" value="UniProtKB-SubCell"/>
</dbReference>
<evidence type="ECO:0000256" key="1">
    <source>
        <dbReference type="ARBA" id="ARBA00004370"/>
    </source>
</evidence>
<accession>A0A9W4K3G0</accession>
<gene>
    <name evidence="7" type="ORF">PEGY_LOCUS605</name>
</gene>
<comment type="caution">
    <text evidence="7">The sequence shown here is derived from an EMBL/GenBank/DDBJ whole genome shotgun (WGS) entry which is preliminary data.</text>
</comment>
<protein>
    <recommendedName>
        <fullName evidence="6">Amino acid transporter transmembrane domain-containing protein</fullName>
    </recommendedName>
</protein>
<dbReference type="AlphaFoldDB" id="A0A9W4K3G0"/>
<keyword evidence="8" id="KW-1185">Reference proteome</keyword>
<comment type="subcellular location">
    <subcellularLocation>
        <location evidence="1">Membrane</location>
    </subcellularLocation>
</comment>
<feature type="domain" description="Amino acid transporter transmembrane" evidence="6">
    <location>
        <begin position="3"/>
        <end position="101"/>
    </location>
</feature>
<feature type="transmembrane region" description="Helical" evidence="5">
    <location>
        <begin position="15"/>
        <end position="43"/>
    </location>
</feature>
<evidence type="ECO:0000256" key="2">
    <source>
        <dbReference type="ARBA" id="ARBA00022692"/>
    </source>
</evidence>
<dbReference type="InterPro" id="IPR013057">
    <property type="entry name" value="AA_transpt_TM"/>
</dbReference>
<reference evidence="7" key="1">
    <citation type="submission" date="2021-07" db="EMBL/GenBank/DDBJ databases">
        <authorList>
            <person name="Branca A.L. A."/>
        </authorList>
    </citation>
    <scope>NUCLEOTIDE SEQUENCE</scope>
</reference>
<evidence type="ECO:0000256" key="5">
    <source>
        <dbReference type="SAM" id="Phobius"/>
    </source>
</evidence>
<name>A0A9W4K3G0_9EURO</name>
<organism evidence="7 8">
    <name type="scientific">Penicillium egyptiacum</name>
    <dbReference type="NCBI Taxonomy" id="1303716"/>
    <lineage>
        <taxon>Eukaryota</taxon>
        <taxon>Fungi</taxon>
        <taxon>Dikarya</taxon>
        <taxon>Ascomycota</taxon>
        <taxon>Pezizomycotina</taxon>
        <taxon>Eurotiomycetes</taxon>
        <taxon>Eurotiomycetidae</taxon>
        <taxon>Eurotiales</taxon>
        <taxon>Aspergillaceae</taxon>
        <taxon>Penicillium</taxon>
    </lineage>
</organism>
<proteinExistence type="predicted"/>
<evidence type="ECO:0000313" key="7">
    <source>
        <dbReference type="EMBL" id="CAG8885790.1"/>
    </source>
</evidence>
<evidence type="ECO:0000259" key="6">
    <source>
        <dbReference type="Pfam" id="PF01490"/>
    </source>
</evidence>
<sequence length="114" mass="12063">MVAETISLGILSLPAAIAGIGLVPGLILLIGLGLLATYTGYVIGQFKWRYPHISSIADAGEQIMDRFGRELFGTGQLLFLIFLMASHILTFTVALNSITGHATCSIVFGLVGLI</sequence>
<keyword evidence="2 5" id="KW-0812">Transmembrane</keyword>
<dbReference type="OrthoDB" id="40134at2759"/>
<evidence type="ECO:0000256" key="3">
    <source>
        <dbReference type="ARBA" id="ARBA00022989"/>
    </source>
</evidence>
<keyword evidence="3 5" id="KW-1133">Transmembrane helix</keyword>
<feature type="transmembrane region" description="Helical" evidence="5">
    <location>
        <begin position="71"/>
        <end position="89"/>
    </location>
</feature>
<dbReference type="Pfam" id="PF01490">
    <property type="entry name" value="Aa_trans"/>
    <property type="match status" value="1"/>
</dbReference>
<dbReference type="EMBL" id="CAJVRC010000835">
    <property type="protein sequence ID" value="CAG8885790.1"/>
    <property type="molecule type" value="Genomic_DNA"/>
</dbReference>
<evidence type="ECO:0000313" key="8">
    <source>
        <dbReference type="Proteomes" id="UP001154252"/>
    </source>
</evidence>